<sequence length="134" mass="14374">MISLYSLRRMGSQDAAFVPTYLPVEAGKGGQIAGGLTEPIVWSVTPLILCDGQLVLCSCSNSNDIVATVLPVSMEASEETIDIHSALVVQGVDEGEVVFEYLNVGFCPMSGRVVHPVSNTFLQVCDFPLPLEDR</sequence>
<proteinExistence type="predicted"/>
<protein>
    <submittedName>
        <fullName evidence="1">Uncharacterized protein</fullName>
    </submittedName>
</protein>
<evidence type="ECO:0000313" key="1">
    <source>
        <dbReference type="EMBL" id="TEB18436.1"/>
    </source>
</evidence>
<evidence type="ECO:0000313" key="2">
    <source>
        <dbReference type="Proteomes" id="UP000298030"/>
    </source>
</evidence>
<name>A0A4Y7SAT7_COPMI</name>
<keyword evidence="2" id="KW-1185">Reference proteome</keyword>
<reference evidence="1 2" key="1">
    <citation type="journal article" date="2019" name="Nat. Ecol. Evol.">
        <title>Megaphylogeny resolves global patterns of mushroom evolution.</title>
        <authorList>
            <person name="Varga T."/>
            <person name="Krizsan K."/>
            <person name="Foldi C."/>
            <person name="Dima B."/>
            <person name="Sanchez-Garcia M."/>
            <person name="Sanchez-Ramirez S."/>
            <person name="Szollosi G.J."/>
            <person name="Szarkandi J.G."/>
            <person name="Papp V."/>
            <person name="Albert L."/>
            <person name="Andreopoulos W."/>
            <person name="Angelini C."/>
            <person name="Antonin V."/>
            <person name="Barry K.W."/>
            <person name="Bougher N.L."/>
            <person name="Buchanan P."/>
            <person name="Buyck B."/>
            <person name="Bense V."/>
            <person name="Catcheside P."/>
            <person name="Chovatia M."/>
            <person name="Cooper J."/>
            <person name="Damon W."/>
            <person name="Desjardin D."/>
            <person name="Finy P."/>
            <person name="Geml J."/>
            <person name="Haridas S."/>
            <person name="Hughes K."/>
            <person name="Justo A."/>
            <person name="Karasinski D."/>
            <person name="Kautmanova I."/>
            <person name="Kiss B."/>
            <person name="Kocsube S."/>
            <person name="Kotiranta H."/>
            <person name="LaButti K.M."/>
            <person name="Lechner B.E."/>
            <person name="Liimatainen K."/>
            <person name="Lipzen A."/>
            <person name="Lukacs Z."/>
            <person name="Mihaltcheva S."/>
            <person name="Morgado L.N."/>
            <person name="Niskanen T."/>
            <person name="Noordeloos M.E."/>
            <person name="Ohm R.A."/>
            <person name="Ortiz-Santana B."/>
            <person name="Ovrebo C."/>
            <person name="Racz N."/>
            <person name="Riley R."/>
            <person name="Savchenko A."/>
            <person name="Shiryaev A."/>
            <person name="Soop K."/>
            <person name="Spirin V."/>
            <person name="Szebenyi C."/>
            <person name="Tomsovsky M."/>
            <person name="Tulloss R.E."/>
            <person name="Uehling J."/>
            <person name="Grigoriev I.V."/>
            <person name="Vagvolgyi C."/>
            <person name="Papp T."/>
            <person name="Martin F.M."/>
            <person name="Miettinen O."/>
            <person name="Hibbett D.S."/>
            <person name="Nagy L.G."/>
        </authorList>
    </citation>
    <scope>NUCLEOTIDE SEQUENCE [LARGE SCALE GENOMIC DNA]</scope>
    <source>
        <strain evidence="1 2">FP101781</strain>
    </source>
</reference>
<dbReference type="EMBL" id="QPFP01000253">
    <property type="protein sequence ID" value="TEB18436.1"/>
    <property type="molecule type" value="Genomic_DNA"/>
</dbReference>
<accession>A0A4Y7SAT7</accession>
<dbReference type="AlphaFoldDB" id="A0A4Y7SAT7"/>
<comment type="caution">
    <text evidence="1">The sequence shown here is derived from an EMBL/GenBank/DDBJ whole genome shotgun (WGS) entry which is preliminary data.</text>
</comment>
<organism evidence="1 2">
    <name type="scientific">Coprinellus micaceus</name>
    <name type="common">Glistening ink-cap mushroom</name>
    <name type="synonym">Coprinus micaceus</name>
    <dbReference type="NCBI Taxonomy" id="71717"/>
    <lineage>
        <taxon>Eukaryota</taxon>
        <taxon>Fungi</taxon>
        <taxon>Dikarya</taxon>
        <taxon>Basidiomycota</taxon>
        <taxon>Agaricomycotina</taxon>
        <taxon>Agaricomycetes</taxon>
        <taxon>Agaricomycetidae</taxon>
        <taxon>Agaricales</taxon>
        <taxon>Agaricineae</taxon>
        <taxon>Psathyrellaceae</taxon>
        <taxon>Coprinellus</taxon>
    </lineage>
</organism>
<dbReference type="Proteomes" id="UP000298030">
    <property type="component" value="Unassembled WGS sequence"/>
</dbReference>
<gene>
    <name evidence="1" type="ORF">FA13DRAFT_609479</name>
</gene>